<evidence type="ECO:0000313" key="1">
    <source>
        <dbReference type="EMBL" id="GGB18712.1"/>
    </source>
</evidence>
<organism evidence="1 2">
    <name type="scientific">Puia dinghuensis</name>
    <dbReference type="NCBI Taxonomy" id="1792502"/>
    <lineage>
        <taxon>Bacteria</taxon>
        <taxon>Pseudomonadati</taxon>
        <taxon>Bacteroidota</taxon>
        <taxon>Chitinophagia</taxon>
        <taxon>Chitinophagales</taxon>
        <taxon>Chitinophagaceae</taxon>
        <taxon>Puia</taxon>
    </lineage>
</organism>
<name>A0A8J2UHS1_9BACT</name>
<dbReference type="Gene3D" id="3.40.50.720">
    <property type="entry name" value="NAD(P)-binding Rossmann-like Domain"/>
    <property type="match status" value="1"/>
</dbReference>
<sequence>MLEQAPQQKGGRRVLSLSGNDQEAANVVAALIESFEFAAVYLGSLSTGGKLQQAKGPPASFNLIQL</sequence>
<dbReference type="AlphaFoldDB" id="A0A8J2UHS1"/>
<dbReference type="EMBL" id="BMJC01000005">
    <property type="protein sequence ID" value="GGB18712.1"/>
    <property type="molecule type" value="Genomic_DNA"/>
</dbReference>
<reference evidence="1" key="2">
    <citation type="submission" date="2020-09" db="EMBL/GenBank/DDBJ databases">
        <authorList>
            <person name="Sun Q."/>
            <person name="Zhou Y."/>
        </authorList>
    </citation>
    <scope>NUCLEOTIDE SEQUENCE</scope>
    <source>
        <strain evidence="1">CGMCC 1.15448</strain>
    </source>
</reference>
<comment type="caution">
    <text evidence="1">The sequence shown here is derived from an EMBL/GenBank/DDBJ whole genome shotgun (WGS) entry which is preliminary data.</text>
</comment>
<dbReference type="Proteomes" id="UP000607559">
    <property type="component" value="Unassembled WGS sequence"/>
</dbReference>
<proteinExistence type="predicted"/>
<gene>
    <name evidence="1" type="ORF">GCM10011511_48150</name>
</gene>
<evidence type="ECO:0000313" key="2">
    <source>
        <dbReference type="Proteomes" id="UP000607559"/>
    </source>
</evidence>
<accession>A0A8J2UHS1</accession>
<reference evidence="1" key="1">
    <citation type="journal article" date="2014" name="Int. J. Syst. Evol. Microbiol.">
        <title>Complete genome sequence of Corynebacterium casei LMG S-19264T (=DSM 44701T), isolated from a smear-ripened cheese.</title>
        <authorList>
            <consortium name="US DOE Joint Genome Institute (JGI-PGF)"/>
            <person name="Walter F."/>
            <person name="Albersmeier A."/>
            <person name="Kalinowski J."/>
            <person name="Ruckert C."/>
        </authorList>
    </citation>
    <scope>NUCLEOTIDE SEQUENCE</scope>
    <source>
        <strain evidence="1">CGMCC 1.15448</strain>
    </source>
</reference>
<keyword evidence="2" id="KW-1185">Reference proteome</keyword>
<protein>
    <submittedName>
        <fullName evidence="1">Uncharacterized protein</fullName>
    </submittedName>
</protein>